<keyword evidence="3 7" id="KW-0479">Metal-binding</keyword>
<dbReference type="AlphaFoldDB" id="A0AAD5Y6B0"/>
<comment type="caution">
    <text evidence="9">The sequence shown here is derived from an EMBL/GenBank/DDBJ whole genome shotgun (WGS) entry which is preliminary data.</text>
</comment>
<feature type="binding site" evidence="7">
    <location>
        <position position="56"/>
    </location>
    <ligand>
        <name>Zn(2+)</name>
        <dbReference type="ChEBI" id="CHEBI:29105"/>
    </ligand>
</feature>
<dbReference type="EC" id="4.2.1.1" evidence="2 8"/>
<dbReference type="SMART" id="SM00947">
    <property type="entry name" value="Pro_CA"/>
    <property type="match status" value="1"/>
</dbReference>
<dbReference type="Pfam" id="PF00484">
    <property type="entry name" value="Pro_CA"/>
    <property type="match status" value="1"/>
</dbReference>
<name>A0AAD5Y6B0_9FUNG</name>
<evidence type="ECO:0000313" key="9">
    <source>
        <dbReference type="EMBL" id="KAJ3254721.1"/>
    </source>
</evidence>
<dbReference type="CDD" id="cd00883">
    <property type="entry name" value="beta_CA_cladeA"/>
    <property type="match status" value="1"/>
</dbReference>
<feature type="binding site" evidence="7">
    <location>
        <position position="113"/>
    </location>
    <ligand>
        <name>Zn(2+)</name>
        <dbReference type="ChEBI" id="CHEBI:29105"/>
    </ligand>
</feature>
<accession>A0AAD5Y6B0</accession>
<feature type="binding site" evidence="7">
    <location>
        <position position="54"/>
    </location>
    <ligand>
        <name>Zn(2+)</name>
        <dbReference type="ChEBI" id="CHEBI:29105"/>
    </ligand>
</feature>
<feature type="binding site" evidence="7">
    <location>
        <position position="110"/>
    </location>
    <ligand>
        <name>Zn(2+)</name>
        <dbReference type="ChEBI" id="CHEBI:29105"/>
    </ligand>
</feature>
<comment type="cofactor">
    <cofactor evidence="7">
        <name>Zn(2+)</name>
        <dbReference type="ChEBI" id="CHEBI:29105"/>
    </cofactor>
    <text evidence="7">Binds 1 zinc ion per subunit.</text>
</comment>
<comment type="catalytic activity">
    <reaction evidence="6 8">
        <text>hydrogencarbonate + H(+) = CO2 + H2O</text>
        <dbReference type="Rhea" id="RHEA:10748"/>
        <dbReference type="ChEBI" id="CHEBI:15377"/>
        <dbReference type="ChEBI" id="CHEBI:15378"/>
        <dbReference type="ChEBI" id="CHEBI:16526"/>
        <dbReference type="ChEBI" id="CHEBI:17544"/>
        <dbReference type="EC" id="4.2.1.1"/>
    </reaction>
</comment>
<dbReference type="InterPro" id="IPR001765">
    <property type="entry name" value="Carbonic_anhydrase"/>
</dbReference>
<evidence type="ECO:0000256" key="7">
    <source>
        <dbReference type="PIRSR" id="PIRSR601765-1"/>
    </source>
</evidence>
<gene>
    <name evidence="9" type="ORF">HK103_006873</name>
</gene>
<comment type="function">
    <text evidence="8">Reversible hydration of carbon dioxide.</text>
</comment>
<evidence type="ECO:0000256" key="2">
    <source>
        <dbReference type="ARBA" id="ARBA00012925"/>
    </source>
</evidence>
<dbReference type="Gene3D" id="3.40.1050.10">
    <property type="entry name" value="Carbonic anhydrase"/>
    <property type="match status" value="1"/>
</dbReference>
<evidence type="ECO:0000313" key="10">
    <source>
        <dbReference type="Proteomes" id="UP001210925"/>
    </source>
</evidence>
<dbReference type="PROSITE" id="PS00704">
    <property type="entry name" value="PROK_CO2_ANHYDRASE_1"/>
    <property type="match status" value="1"/>
</dbReference>
<dbReference type="GO" id="GO:0015976">
    <property type="term" value="P:carbon utilization"/>
    <property type="evidence" value="ECO:0007669"/>
    <property type="project" value="InterPro"/>
</dbReference>
<dbReference type="InterPro" id="IPR036874">
    <property type="entry name" value="Carbonic_anhydrase_sf"/>
</dbReference>
<dbReference type="InterPro" id="IPR015892">
    <property type="entry name" value="Carbonic_anhydrase_CS"/>
</dbReference>
<sequence length="240" mass="26735">MTATDSDMLVKEDSSLHFLLDANKKWAKAIEDSNPDFFMEQNAGQAPSFLWIGCSDSRVPPNHITATNPGDIFVHRNIGNAVLALDLNANAVMQYAVDVLKVKHLIVCGHYKCGAVHAALGHSSKFFLTKAGLPIIEQWIAHIRTLDAQFHDTLKRLPPQVRFDLMCELNAITNAKNACLSVVVQNAWKRGQKLVVHGWCYRLANGIIEDLNFEVDDPKQVEYTFEAAMKHAIKKAVATQ</sequence>
<reference evidence="9" key="1">
    <citation type="submission" date="2020-05" db="EMBL/GenBank/DDBJ databases">
        <title>Phylogenomic resolution of chytrid fungi.</title>
        <authorList>
            <person name="Stajich J.E."/>
            <person name="Amses K."/>
            <person name="Simmons R."/>
            <person name="Seto K."/>
            <person name="Myers J."/>
            <person name="Bonds A."/>
            <person name="Quandt C.A."/>
            <person name="Barry K."/>
            <person name="Liu P."/>
            <person name="Grigoriev I."/>
            <person name="Longcore J.E."/>
            <person name="James T.Y."/>
        </authorList>
    </citation>
    <scope>NUCLEOTIDE SEQUENCE</scope>
    <source>
        <strain evidence="9">PLAUS21</strain>
    </source>
</reference>
<dbReference type="PANTHER" id="PTHR11002:SF76">
    <property type="entry name" value="CARBONIC ANHYDRASE"/>
    <property type="match status" value="1"/>
</dbReference>
<protein>
    <recommendedName>
        <fullName evidence="2 8">Carbonic anhydrase</fullName>
        <ecNumber evidence="2 8">4.2.1.1</ecNumber>
    </recommendedName>
    <alternativeName>
        <fullName evidence="8">Carbonate dehydratase</fullName>
    </alternativeName>
</protein>
<evidence type="ECO:0000256" key="3">
    <source>
        <dbReference type="ARBA" id="ARBA00022723"/>
    </source>
</evidence>
<dbReference type="Proteomes" id="UP001210925">
    <property type="component" value="Unassembled WGS sequence"/>
</dbReference>
<dbReference type="PROSITE" id="PS00705">
    <property type="entry name" value="PROK_CO2_ANHYDRASE_2"/>
    <property type="match status" value="1"/>
</dbReference>
<keyword evidence="4 7" id="KW-0862">Zinc</keyword>
<evidence type="ECO:0000256" key="6">
    <source>
        <dbReference type="ARBA" id="ARBA00048348"/>
    </source>
</evidence>
<evidence type="ECO:0000256" key="4">
    <source>
        <dbReference type="ARBA" id="ARBA00022833"/>
    </source>
</evidence>
<dbReference type="GO" id="GO:0008270">
    <property type="term" value="F:zinc ion binding"/>
    <property type="evidence" value="ECO:0007669"/>
    <property type="project" value="UniProtKB-UniRule"/>
</dbReference>
<dbReference type="PANTHER" id="PTHR11002">
    <property type="entry name" value="CARBONIC ANHYDRASE"/>
    <property type="match status" value="1"/>
</dbReference>
<dbReference type="SUPFAM" id="SSF53056">
    <property type="entry name" value="beta-carbonic anhydrase, cab"/>
    <property type="match status" value="1"/>
</dbReference>
<comment type="similarity">
    <text evidence="1 8">Belongs to the beta-class carbonic anhydrase family.</text>
</comment>
<keyword evidence="10" id="KW-1185">Reference proteome</keyword>
<dbReference type="GO" id="GO:0004089">
    <property type="term" value="F:carbonate dehydratase activity"/>
    <property type="evidence" value="ECO:0007669"/>
    <property type="project" value="UniProtKB-UniRule"/>
</dbReference>
<evidence type="ECO:0000256" key="1">
    <source>
        <dbReference type="ARBA" id="ARBA00006217"/>
    </source>
</evidence>
<organism evidence="9 10">
    <name type="scientific">Boothiomyces macroporosus</name>
    <dbReference type="NCBI Taxonomy" id="261099"/>
    <lineage>
        <taxon>Eukaryota</taxon>
        <taxon>Fungi</taxon>
        <taxon>Fungi incertae sedis</taxon>
        <taxon>Chytridiomycota</taxon>
        <taxon>Chytridiomycota incertae sedis</taxon>
        <taxon>Chytridiomycetes</taxon>
        <taxon>Rhizophydiales</taxon>
        <taxon>Terramycetaceae</taxon>
        <taxon>Boothiomyces</taxon>
    </lineage>
</organism>
<evidence type="ECO:0000256" key="5">
    <source>
        <dbReference type="ARBA" id="ARBA00023239"/>
    </source>
</evidence>
<dbReference type="EMBL" id="JADGKB010000079">
    <property type="protein sequence ID" value="KAJ3254721.1"/>
    <property type="molecule type" value="Genomic_DNA"/>
</dbReference>
<keyword evidence="5 8" id="KW-0456">Lyase</keyword>
<evidence type="ECO:0000256" key="8">
    <source>
        <dbReference type="RuleBase" id="RU003956"/>
    </source>
</evidence>
<proteinExistence type="inferred from homology"/>